<feature type="transmembrane region" description="Helical" evidence="6">
    <location>
        <begin position="221"/>
        <end position="239"/>
    </location>
</feature>
<feature type="transmembrane region" description="Helical" evidence="6">
    <location>
        <begin position="46"/>
        <end position="65"/>
    </location>
</feature>
<accession>A0ABV6T077</accession>
<gene>
    <name evidence="8" type="ORF">ACFHYO_00860</name>
</gene>
<dbReference type="Proteomes" id="UP001589920">
    <property type="component" value="Unassembled WGS sequence"/>
</dbReference>
<keyword evidence="5 6" id="KW-0472">Membrane</keyword>
<evidence type="ECO:0000313" key="9">
    <source>
        <dbReference type="Proteomes" id="UP001589920"/>
    </source>
</evidence>
<comment type="similarity">
    <text evidence="2">Belongs to the drug/metabolite transporter (DMT) superfamily. 10 TMS drug/metabolite exporter (DME) (TC 2.A.7.3) family.</text>
</comment>
<keyword evidence="4 6" id="KW-1133">Transmembrane helix</keyword>
<feature type="transmembrane region" description="Helical" evidence="6">
    <location>
        <begin position="251"/>
        <end position="269"/>
    </location>
</feature>
<evidence type="ECO:0000313" key="8">
    <source>
        <dbReference type="EMBL" id="MFC0810664.1"/>
    </source>
</evidence>
<comment type="caution">
    <text evidence="8">The sequence shown here is derived from an EMBL/GenBank/DDBJ whole genome shotgun (WGS) entry which is preliminary data.</text>
</comment>
<protein>
    <submittedName>
        <fullName evidence="8">DMT family transporter</fullName>
    </submittedName>
</protein>
<evidence type="ECO:0000256" key="5">
    <source>
        <dbReference type="ARBA" id="ARBA00023136"/>
    </source>
</evidence>
<comment type="subcellular location">
    <subcellularLocation>
        <location evidence="1">Membrane</location>
        <topology evidence="1">Multi-pass membrane protein</topology>
    </subcellularLocation>
</comment>
<dbReference type="InterPro" id="IPR037185">
    <property type="entry name" value="EmrE-like"/>
</dbReference>
<dbReference type="SUPFAM" id="SSF103481">
    <property type="entry name" value="Multidrug resistance efflux transporter EmrE"/>
    <property type="match status" value="2"/>
</dbReference>
<name>A0ABV6T077_9RHOB</name>
<dbReference type="RefSeq" id="WP_394317658.1">
    <property type="nucleotide sequence ID" value="NZ_JBHMQU010000005.1"/>
</dbReference>
<evidence type="ECO:0000256" key="2">
    <source>
        <dbReference type="ARBA" id="ARBA00009853"/>
    </source>
</evidence>
<feature type="domain" description="EamA" evidence="7">
    <location>
        <begin position="20"/>
        <end position="150"/>
    </location>
</feature>
<evidence type="ECO:0000256" key="1">
    <source>
        <dbReference type="ARBA" id="ARBA00004141"/>
    </source>
</evidence>
<evidence type="ECO:0000259" key="7">
    <source>
        <dbReference type="Pfam" id="PF00892"/>
    </source>
</evidence>
<feature type="transmembrane region" description="Helical" evidence="6">
    <location>
        <begin position="275"/>
        <end position="293"/>
    </location>
</feature>
<reference evidence="8 9" key="1">
    <citation type="submission" date="2024-09" db="EMBL/GenBank/DDBJ databases">
        <authorList>
            <person name="Sun Q."/>
            <person name="Mori K."/>
        </authorList>
    </citation>
    <scope>NUCLEOTIDE SEQUENCE [LARGE SCALE GENOMIC DNA]</scope>
    <source>
        <strain evidence="8 9">KCTC 42086</strain>
    </source>
</reference>
<dbReference type="PANTHER" id="PTHR22911:SF6">
    <property type="entry name" value="SOLUTE CARRIER FAMILY 35 MEMBER G1"/>
    <property type="match status" value="1"/>
</dbReference>
<dbReference type="Pfam" id="PF00892">
    <property type="entry name" value="EamA"/>
    <property type="match status" value="2"/>
</dbReference>
<dbReference type="InterPro" id="IPR000620">
    <property type="entry name" value="EamA_dom"/>
</dbReference>
<dbReference type="Gene3D" id="1.10.3730.20">
    <property type="match status" value="1"/>
</dbReference>
<dbReference type="PANTHER" id="PTHR22911">
    <property type="entry name" value="ACYL-MALONYL CONDENSING ENZYME-RELATED"/>
    <property type="match status" value="1"/>
</dbReference>
<organism evidence="8 9">
    <name type="scientific">Paracoccus panacisoli</name>
    <dbReference type="NCBI Taxonomy" id="1510163"/>
    <lineage>
        <taxon>Bacteria</taxon>
        <taxon>Pseudomonadati</taxon>
        <taxon>Pseudomonadota</taxon>
        <taxon>Alphaproteobacteria</taxon>
        <taxon>Rhodobacterales</taxon>
        <taxon>Paracoccaceae</taxon>
        <taxon>Paracoccus</taxon>
    </lineage>
</organism>
<dbReference type="EMBL" id="JBHMQU010000005">
    <property type="protein sequence ID" value="MFC0810664.1"/>
    <property type="molecule type" value="Genomic_DNA"/>
</dbReference>
<feature type="transmembrane region" description="Helical" evidence="6">
    <location>
        <begin position="133"/>
        <end position="150"/>
    </location>
</feature>
<sequence>MTASTRPTPTAPDLGNLRAAGWMTGAMAMFAVEDAAIKVLGVRLGAGQIVAALGAAGLAVFWALLARDGGRLWTRDLLRPAVVLRNAGELLGTLCFVSALALSDLASASAILQALPLALVMGGALFLGERVGWRRWAAILAGFAGVLMIVRPGTAAFQPASLLALVAVAGLALRDLSTRRMPRHVPSHQLSASAYAALIPGGLALAAAEGRAMLVPDRAEALALAVAVLVGTLGYAMMVRATRVGEASAVAPFRYTRLVFTLVLAVAFFGERPDAATLAGAAVIVGAGSFAMWREFCRARAAGPPPGPRV</sequence>
<keyword evidence="3 6" id="KW-0812">Transmembrane</keyword>
<evidence type="ECO:0000256" key="6">
    <source>
        <dbReference type="SAM" id="Phobius"/>
    </source>
</evidence>
<feature type="domain" description="EamA" evidence="7">
    <location>
        <begin position="160"/>
        <end position="287"/>
    </location>
</feature>
<proteinExistence type="inferred from homology"/>
<feature type="transmembrane region" description="Helical" evidence="6">
    <location>
        <begin position="194"/>
        <end position="215"/>
    </location>
</feature>
<evidence type="ECO:0000256" key="3">
    <source>
        <dbReference type="ARBA" id="ARBA00022692"/>
    </source>
</evidence>
<feature type="transmembrane region" description="Helical" evidence="6">
    <location>
        <begin position="156"/>
        <end position="173"/>
    </location>
</feature>
<feature type="transmembrane region" description="Helical" evidence="6">
    <location>
        <begin position="108"/>
        <end position="126"/>
    </location>
</feature>
<evidence type="ECO:0000256" key="4">
    <source>
        <dbReference type="ARBA" id="ARBA00022989"/>
    </source>
</evidence>
<keyword evidence="9" id="KW-1185">Reference proteome</keyword>